<dbReference type="InterPro" id="IPR046234">
    <property type="entry name" value="DUF6267"/>
</dbReference>
<organism evidence="1">
    <name type="scientific">uncultured Caudovirales phage</name>
    <dbReference type="NCBI Taxonomy" id="2100421"/>
    <lineage>
        <taxon>Viruses</taxon>
        <taxon>Duplodnaviria</taxon>
        <taxon>Heunggongvirae</taxon>
        <taxon>Uroviricota</taxon>
        <taxon>Caudoviricetes</taxon>
        <taxon>Peduoviridae</taxon>
        <taxon>Maltschvirus</taxon>
        <taxon>Maltschvirus maltsch</taxon>
    </lineage>
</organism>
<dbReference type="EMBL" id="LR798287">
    <property type="protein sequence ID" value="CAB5221520.1"/>
    <property type="molecule type" value="Genomic_DNA"/>
</dbReference>
<proteinExistence type="predicted"/>
<accession>A0A6J7WUS6</accession>
<reference evidence="1" key="1">
    <citation type="submission" date="2020-05" db="EMBL/GenBank/DDBJ databases">
        <authorList>
            <person name="Chiriac C."/>
            <person name="Salcher M."/>
            <person name="Ghai R."/>
            <person name="Kavagutti S V."/>
        </authorList>
    </citation>
    <scope>NUCLEOTIDE SEQUENCE</scope>
</reference>
<gene>
    <name evidence="1" type="ORF">UFOVP245_176</name>
</gene>
<dbReference type="Pfam" id="PF19782">
    <property type="entry name" value="DUF6267"/>
    <property type="match status" value="1"/>
</dbReference>
<protein>
    <submittedName>
        <fullName evidence="1">Uncharacterized protein</fullName>
    </submittedName>
</protein>
<evidence type="ECO:0000313" key="1">
    <source>
        <dbReference type="EMBL" id="CAB5221520.1"/>
    </source>
</evidence>
<name>A0A6J7WUS6_9CAUD</name>
<sequence>MNNLSPEESKKVEHHLAKAEEIHNKLPPEHHDIVSKHDIHFSTYINKTVRTGEKPSTEGLRTHIAQRMGNEIDKVKTDKAKAAKTENMNSALAYHDTHEPHFTKALQIHHNVQTAKDILTTGLHKAQVAHNPMTQSIEGEKSDPEGYVVKHKGEIIKMVHRGKFSQANFKPKTWAK</sequence>